<feature type="transmembrane region" description="Helical" evidence="7">
    <location>
        <begin position="205"/>
        <end position="226"/>
    </location>
</feature>
<evidence type="ECO:0000256" key="5">
    <source>
        <dbReference type="ARBA" id="ARBA00022989"/>
    </source>
</evidence>
<dbReference type="Gene3D" id="1.10.3720.10">
    <property type="entry name" value="MetI-like"/>
    <property type="match status" value="1"/>
</dbReference>
<keyword evidence="3" id="KW-1003">Cell membrane</keyword>
<evidence type="ECO:0000256" key="2">
    <source>
        <dbReference type="ARBA" id="ARBA00022448"/>
    </source>
</evidence>
<dbReference type="GO" id="GO:0005886">
    <property type="term" value="C:plasma membrane"/>
    <property type="evidence" value="ECO:0007669"/>
    <property type="project" value="UniProtKB-SubCell"/>
</dbReference>
<evidence type="ECO:0000256" key="3">
    <source>
        <dbReference type="ARBA" id="ARBA00022475"/>
    </source>
</evidence>
<dbReference type="STRING" id="286727.SAMN02982917_6738"/>
<dbReference type="Pfam" id="PF00528">
    <property type="entry name" value="BPD_transp_1"/>
    <property type="match status" value="1"/>
</dbReference>
<dbReference type="PROSITE" id="PS50928">
    <property type="entry name" value="ABC_TM1"/>
    <property type="match status" value="1"/>
</dbReference>
<accession>A0A1X7HPH2</accession>
<evidence type="ECO:0000259" key="8">
    <source>
        <dbReference type="PROSITE" id="PS50928"/>
    </source>
</evidence>
<feature type="transmembrane region" description="Helical" evidence="7">
    <location>
        <begin position="142"/>
        <end position="161"/>
    </location>
</feature>
<proteinExistence type="inferred from homology"/>
<dbReference type="OrthoDB" id="8138334at2"/>
<feature type="transmembrane region" description="Helical" evidence="7">
    <location>
        <begin position="182"/>
        <end position="199"/>
    </location>
</feature>
<dbReference type="SUPFAM" id="SSF161098">
    <property type="entry name" value="MetI-like"/>
    <property type="match status" value="1"/>
</dbReference>
<evidence type="ECO:0000313" key="9">
    <source>
        <dbReference type="EMBL" id="SMF89453.1"/>
    </source>
</evidence>
<dbReference type="EMBL" id="FXAK01000009">
    <property type="protein sequence ID" value="SMF89453.1"/>
    <property type="molecule type" value="Genomic_DNA"/>
</dbReference>
<comment type="subcellular location">
    <subcellularLocation>
        <location evidence="1 7">Cell membrane</location>
        <topology evidence="1 7">Multi-pass membrane protein</topology>
    </subcellularLocation>
</comment>
<dbReference type="AlphaFoldDB" id="A0A1X7HPH2"/>
<sequence>MAYDQSVTHVPRGSGASVGISLETKARICRYAIIAAVIVAWEIVPQLGLVPRLFLPSLSSTLAMLMAHSGDFAVQMLVTLQEVGMALVFACGFGILFGLWVGSTLTVRKALLPVVSALFAVPLVVLYPLFTAWFGIGSASKVVFASVYGLLPTVLGTAAGAQTIDRQLTQAARSMGATRLQQILWVTLPASVPTVLASFRLGGALVIVGVVVAEMMMSSAGIGFLLSKYRTQLNSSGVFAAIILILALAIGFDLAVQAIERRWTGGVRNKAARRPADAP</sequence>
<keyword evidence="4 7" id="KW-0812">Transmembrane</keyword>
<keyword evidence="6 7" id="KW-0472">Membrane</keyword>
<feature type="transmembrane region" description="Helical" evidence="7">
    <location>
        <begin position="238"/>
        <end position="259"/>
    </location>
</feature>
<dbReference type="InterPro" id="IPR000515">
    <property type="entry name" value="MetI-like"/>
</dbReference>
<feature type="transmembrane region" description="Helical" evidence="7">
    <location>
        <begin position="31"/>
        <end position="54"/>
    </location>
</feature>
<name>A0A1X7HPH2_9PROT</name>
<reference evidence="9 10" key="1">
    <citation type="submission" date="2017-04" db="EMBL/GenBank/DDBJ databases">
        <authorList>
            <person name="Afonso C.L."/>
            <person name="Miller P.J."/>
            <person name="Scott M.A."/>
            <person name="Spackman E."/>
            <person name="Goraichik I."/>
            <person name="Dimitrov K.M."/>
            <person name="Suarez D.L."/>
            <person name="Swayne D.E."/>
        </authorList>
    </citation>
    <scope>NUCLEOTIDE SEQUENCE [LARGE SCALE GENOMIC DNA]</scope>
    <source>
        <strain evidence="9 10">A2P</strain>
    </source>
</reference>
<feature type="domain" description="ABC transmembrane type-1" evidence="8">
    <location>
        <begin position="76"/>
        <end position="256"/>
    </location>
</feature>
<organism evidence="9 10">
    <name type="scientific">Azospirillum oryzae</name>
    <dbReference type="NCBI Taxonomy" id="286727"/>
    <lineage>
        <taxon>Bacteria</taxon>
        <taxon>Pseudomonadati</taxon>
        <taxon>Pseudomonadota</taxon>
        <taxon>Alphaproteobacteria</taxon>
        <taxon>Rhodospirillales</taxon>
        <taxon>Azospirillaceae</taxon>
        <taxon>Azospirillum</taxon>
    </lineage>
</organism>
<feature type="transmembrane region" description="Helical" evidence="7">
    <location>
        <begin position="74"/>
        <end position="99"/>
    </location>
</feature>
<dbReference type="GO" id="GO:0055085">
    <property type="term" value="P:transmembrane transport"/>
    <property type="evidence" value="ECO:0007669"/>
    <property type="project" value="InterPro"/>
</dbReference>
<evidence type="ECO:0000256" key="7">
    <source>
        <dbReference type="RuleBase" id="RU363032"/>
    </source>
</evidence>
<dbReference type="Proteomes" id="UP000192936">
    <property type="component" value="Unassembled WGS sequence"/>
</dbReference>
<keyword evidence="2 7" id="KW-0813">Transport</keyword>
<comment type="similarity">
    <text evidence="7">Belongs to the binding-protein-dependent transport system permease family.</text>
</comment>
<dbReference type="InterPro" id="IPR035906">
    <property type="entry name" value="MetI-like_sf"/>
</dbReference>
<feature type="transmembrane region" description="Helical" evidence="7">
    <location>
        <begin position="111"/>
        <end position="136"/>
    </location>
</feature>
<protein>
    <submittedName>
        <fullName evidence="9">NitT/TauT family transport system permease protein</fullName>
    </submittedName>
</protein>
<dbReference type="PANTHER" id="PTHR30151">
    <property type="entry name" value="ALKANE SULFONATE ABC TRANSPORTER-RELATED, MEMBRANE SUBUNIT"/>
    <property type="match status" value="1"/>
</dbReference>
<dbReference type="PANTHER" id="PTHR30151:SF0">
    <property type="entry name" value="ABC TRANSPORTER PERMEASE PROTEIN MJ0413-RELATED"/>
    <property type="match status" value="1"/>
</dbReference>
<evidence type="ECO:0000256" key="1">
    <source>
        <dbReference type="ARBA" id="ARBA00004651"/>
    </source>
</evidence>
<evidence type="ECO:0000256" key="6">
    <source>
        <dbReference type="ARBA" id="ARBA00023136"/>
    </source>
</evidence>
<evidence type="ECO:0000256" key="4">
    <source>
        <dbReference type="ARBA" id="ARBA00022692"/>
    </source>
</evidence>
<evidence type="ECO:0000313" key="10">
    <source>
        <dbReference type="Proteomes" id="UP000192936"/>
    </source>
</evidence>
<keyword evidence="5 7" id="KW-1133">Transmembrane helix</keyword>
<dbReference type="CDD" id="cd06261">
    <property type="entry name" value="TM_PBP2"/>
    <property type="match status" value="1"/>
</dbReference>
<gene>
    <name evidence="9" type="ORF">SAMN02982917_6738</name>
</gene>